<proteinExistence type="predicted"/>
<comment type="caution">
    <text evidence="1">The sequence shown here is derived from an EMBL/GenBank/DDBJ whole genome shotgun (WGS) entry which is preliminary data.</text>
</comment>
<protein>
    <submittedName>
        <fullName evidence="1">Uncharacterized protein</fullName>
    </submittedName>
</protein>
<gene>
    <name evidence="1" type="ORF">HMPREF9140_01061</name>
</gene>
<sequence length="106" mass="12070">MQSNVSYHKMKVATIKNGKGLRNVDADKPVGLAVCFGREIDVIVLRSRTQVVQSVSDRLIREVAYPKTVKRFISVEMRVQVSKDQLTFPSDIWSLSRYVRTCGRVL</sequence>
<accession>H1Q2C3</accession>
<reference evidence="1 2" key="1">
    <citation type="submission" date="2011-12" db="EMBL/GenBank/DDBJ databases">
        <title>The Genome Sequence of Prevotella micans F0438.</title>
        <authorList>
            <consortium name="The Broad Institute Genome Sequencing Platform"/>
            <person name="Earl A."/>
            <person name="Ward D."/>
            <person name="Feldgarden M."/>
            <person name="Gevers D."/>
            <person name="Izard J."/>
            <person name="Baranova O.V."/>
            <person name="Blanton J.M."/>
            <person name="Wade W.G."/>
            <person name="Dewhirst F.E."/>
            <person name="Young S.K."/>
            <person name="Zeng Q."/>
            <person name="Gargeya S."/>
            <person name="Fitzgerald M."/>
            <person name="Haas B."/>
            <person name="Abouelleil A."/>
            <person name="Alvarado L."/>
            <person name="Arachchi H.M."/>
            <person name="Berlin A."/>
            <person name="Chapman S.B."/>
            <person name="Gearin G."/>
            <person name="Goldberg J."/>
            <person name="Griggs A."/>
            <person name="Gujja S."/>
            <person name="Hansen M."/>
            <person name="Heiman D."/>
            <person name="Howarth C."/>
            <person name="Larimer J."/>
            <person name="Lui A."/>
            <person name="MacDonald P.J.P."/>
            <person name="McCowen C."/>
            <person name="Montmayeur A."/>
            <person name="Murphy C."/>
            <person name="Neiman D."/>
            <person name="Pearson M."/>
            <person name="Priest M."/>
            <person name="Roberts A."/>
            <person name="Saif S."/>
            <person name="Shea T."/>
            <person name="Sisk P."/>
            <person name="Stolte C."/>
            <person name="Sykes S."/>
            <person name="Wortman J."/>
            <person name="Nusbaum C."/>
            <person name="Birren B."/>
        </authorList>
    </citation>
    <scope>NUCLEOTIDE SEQUENCE [LARGE SCALE GENOMIC DNA]</scope>
    <source>
        <strain evidence="1 2">F0438</strain>
    </source>
</reference>
<name>H1Q2C3_9BACT</name>
<dbReference type="EMBL" id="AGWK01000029">
    <property type="protein sequence ID" value="EHO71193.1"/>
    <property type="molecule type" value="Genomic_DNA"/>
</dbReference>
<dbReference type="AlphaFoldDB" id="H1Q2C3"/>
<dbReference type="HOGENOM" id="CLU_2220755_0_0_10"/>
<dbReference type="Proteomes" id="UP000016023">
    <property type="component" value="Unassembled WGS sequence"/>
</dbReference>
<evidence type="ECO:0000313" key="1">
    <source>
        <dbReference type="EMBL" id="EHO71193.1"/>
    </source>
</evidence>
<keyword evidence="2" id="KW-1185">Reference proteome</keyword>
<organism evidence="1 2">
    <name type="scientific">Prevotella micans F0438</name>
    <dbReference type="NCBI Taxonomy" id="883158"/>
    <lineage>
        <taxon>Bacteria</taxon>
        <taxon>Pseudomonadati</taxon>
        <taxon>Bacteroidota</taxon>
        <taxon>Bacteroidia</taxon>
        <taxon>Bacteroidales</taxon>
        <taxon>Prevotellaceae</taxon>
        <taxon>Prevotella</taxon>
    </lineage>
</organism>
<evidence type="ECO:0000313" key="2">
    <source>
        <dbReference type="Proteomes" id="UP000016023"/>
    </source>
</evidence>